<accession>A0ABU1VM08</accession>
<feature type="transmembrane region" description="Helical" evidence="1">
    <location>
        <begin position="141"/>
        <end position="161"/>
    </location>
</feature>
<proteinExistence type="predicted"/>
<sequence length="410" mass="42551">MKILRLDSGSAQKLLLLVVTAAPGVQRLAFISALSFMLATTDVGIAAADIGIASFLALLAGGAASGQLMAIWARFPDPAIRREMTRNALVWQLCIVPVAVVAALAMDAFGLVGSVGAVIAFFAGFSLWQVERTKLLSDRKLLLLGVFEMLLIVVVASFAFLCSASAAVISYGVALLAAGAVALLVSWSADRGGGGRPEGGGMTYRETAMLAANGVVSTGREQLTTPAVLLISGGAMAGVVAQVSSVVAALLLLPRALANNYVPELSRHADSPARTGEILVRYRQAMRYGIMGISGALLILVFCAWCAGTQGTTLVIALLAGLSLIAGQLALLPSTVLTVRRATAPILMTALYVTVAWLAVVGVLFLVELRGALSVALLLIFTTVAVLLRGVILSRAIERPSCAPALREVR</sequence>
<dbReference type="Proteomes" id="UP001267878">
    <property type="component" value="Unassembled WGS sequence"/>
</dbReference>
<keyword evidence="1" id="KW-0472">Membrane</keyword>
<feature type="transmembrane region" description="Helical" evidence="1">
    <location>
        <begin position="344"/>
        <end position="367"/>
    </location>
</feature>
<protein>
    <submittedName>
        <fullName evidence="2">Uncharacterized protein</fullName>
    </submittedName>
</protein>
<gene>
    <name evidence="2" type="ORF">J2X04_000650</name>
</gene>
<keyword evidence="3" id="KW-1185">Reference proteome</keyword>
<evidence type="ECO:0000313" key="3">
    <source>
        <dbReference type="Proteomes" id="UP001267878"/>
    </source>
</evidence>
<feature type="transmembrane region" description="Helical" evidence="1">
    <location>
        <begin position="288"/>
        <end position="308"/>
    </location>
</feature>
<name>A0ABU1VM08_9GAMM</name>
<reference evidence="2 3" key="1">
    <citation type="submission" date="2023-07" db="EMBL/GenBank/DDBJ databases">
        <title>Sorghum-associated microbial communities from plants grown in Nebraska, USA.</title>
        <authorList>
            <person name="Schachtman D."/>
        </authorList>
    </citation>
    <scope>NUCLEOTIDE SEQUENCE [LARGE SCALE GENOMIC DNA]</scope>
    <source>
        <strain evidence="2 3">BE187</strain>
    </source>
</reference>
<evidence type="ECO:0000313" key="2">
    <source>
        <dbReference type="EMBL" id="MDR7098303.1"/>
    </source>
</evidence>
<feature type="transmembrane region" description="Helical" evidence="1">
    <location>
        <begin position="87"/>
        <end position="105"/>
    </location>
</feature>
<keyword evidence="1" id="KW-0812">Transmembrane</keyword>
<evidence type="ECO:0000256" key="1">
    <source>
        <dbReference type="SAM" id="Phobius"/>
    </source>
</evidence>
<organism evidence="2 3">
    <name type="scientific">Agrilutibacter niabensis</name>
    <dbReference type="NCBI Taxonomy" id="380628"/>
    <lineage>
        <taxon>Bacteria</taxon>
        <taxon>Pseudomonadati</taxon>
        <taxon>Pseudomonadota</taxon>
        <taxon>Gammaproteobacteria</taxon>
        <taxon>Lysobacterales</taxon>
        <taxon>Lysobacteraceae</taxon>
        <taxon>Agrilutibacter</taxon>
    </lineage>
</organism>
<feature type="transmembrane region" description="Helical" evidence="1">
    <location>
        <begin position="314"/>
        <end position="332"/>
    </location>
</feature>
<comment type="caution">
    <text evidence="2">The sequence shown here is derived from an EMBL/GenBank/DDBJ whole genome shotgun (WGS) entry which is preliminary data.</text>
</comment>
<feature type="transmembrane region" description="Helical" evidence="1">
    <location>
        <begin position="373"/>
        <end position="392"/>
    </location>
</feature>
<dbReference type="EMBL" id="JAVDVW010000001">
    <property type="protein sequence ID" value="MDR7098303.1"/>
    <property type="molecule type" value="Genomic_DNA"/>
</dbReference>
<feature type="transmembrane region" description="Helical" evidence="1">
    <location>
        <begin position="111"/>
        <end position="129"/>
    </location>
</feature>
<feature type="transmembrane region" description="Helical" evidence="1">
    <location>
        <begin position="167"/>
        <end position="187"/>
    </location>
</feature>
<keyword evidence="1" id="KW-1133">Transmembrane helix</keyword>
<dbReference type="RefSeq" id="WP_310052053.1">
    <property type="nucleotide sequence ID" value="NZ_JAVDVW010000001.1"/>
</dbReference>
<feature type="transmembrane region" description="Helical" evidence="1">
    <location>
        <begin position="51"/>
        <end position="75"/>
    </location>
</feature>